<keyword evidence="2" id="KW-1185">Reference proteome</keyword>
<dbReference type="AlphaFoldDB" id="A0A2S9KB31"/>
<dbReference type="Proteomes" id="UP000238326">
    <property type="component" value="Unassembled WGS sequence"/>
</dbReference>
<protein>
    <submittedName>
        <fullName evidence="1">Uncharacterized protein</fullName>
    </submittedName>
</protein>
<accession>A0A2S9KB31</accession>
<sequence length="1100" mass="123138">MGPLKQMLETRPASEFHRIIAAFKTAAPITHRNLTALGAKHAWDLVWLREPFPVLDLKDALKWAGLWLRGHSVKVNEFRVFSTQLEALITSGNELEALSQLDVFVKVKGWSLWAVEVRAALLQATGGTSSLRTWLTELQEKATNSIPGLLFQVFGDRNDDTFSYEAVYGKCQTSFPRFGGLAPWLVDYLYFRALGHVEVPRKAFAGVLAREISSSLLDYYESIVECLTHLEIDESLADLRPAGRELIRELLEDGYVDTRLSKMLFILSDGSVEPVLVETPSSPAWLGYMSGDRVCEKNQGRFGEMCAGLAEVRDQGAAAHELVGKLLKWGLNHKTLDIGAAIAVSGLYASTRIPDRPLPLSISVSHASVSLEDVATCGPATAMSILRSAFPDRWPRELDSVADALVAVGTQELLSRYPTVSMAHLWWAITLKNAGRYDELRPLLAWLKQRGGLWARKATVIEVELLGANGDLEGVLTMVEAWVRADSRHAYEFNCEAIFKGRGWRVWKTLDPVKVSIVAHHAFAATGATSIAYLCKMACRAYLESGQRDSVVEEYVAAADERKALLVAFLRDVWIEENLSMCHRFQSTAEVRVERMAVLQLLINWESSRESEYAEAIKMLTFDQTMQRGLEQIDRTRVFVNESAITRWAEKEVAQDYERWRRIAETSAGSREVDDLLRQYALAPSNDQTLAALAKGKPTAADAMLMDMVDRLYQRFLFDPTDGLDTFLSLRIRHGSFKGTLLGPFEEQGLLFGTGSSYSDEAFTERWGDALKLPPLDMETLTSEFQQFSKDVRGYIDDFVNERIQIGLPDKPRGAFQAQVLPLSARLLAVGLAERPPTFSAFLGTAYFVFWKLVELSLNELRTEILETLSTQIRTRIEQLIQAVRGRGPRCLSLVTTLTTVSTTTISQCESVAEWFRLPKTVEGEKVELKDAIDIATASTRNVYRAFGAEVRVESLPSVRLPLTTNALATITDCLFVAFENSWKHSGLGSALDLVSVEASFDDASKVLTLCVRSKISEERRRELVDGKLNLLRHKYLGELPLDLIRIEGGSGFPKLSRLARAVPKDVNEMPFNFGVDEDVWWTTVSFPLYEREGVYEAYE</sequence>
<evidence type="ECO:0000313" key="1">
    <source>
        <dbReference type="EMBL" id="PRD67641.1"/>
    </source>
</evidence>
<evidence type="ECO:0000313" key="2">
    <source>
        <dbReference type="Proteomes" id="UP000238326"/>
    </source>
</evidence>
<proteinExistence type="predicted"/>
<name>A0A2S9KB31_9BURK</name>
<reference evidence="1 2" key="1">
    <citation type="submission" date="2018-03" db="EMBL/GenBank/DDBJ databases">
        <title>Comparative genomics illustrates the genes involved in a hyperalkaliphilic mechanisms of Serpentinomonas isolated from highly-alkaline calcium-rich serpentinized springs.</title>
        <authorList>
            <person name="Suzuki S."/>
            <person name="Ishii S."/>
            <person name="Walworth N."/>
            <person name="Bird L."/>
            <person name="Kuenen J.G."/>
            <person name="Nealson K.H."/>
        </authorList>
    </citation>
    <scope>NUCLEOTIDE SEQUENCE [LARGE SCALE GENOMIC DNA]</scope>
    <source>
        <strain evidence="1 2">83</strain>
    </source>
</reference>
<organism evidence="1 2">
    <name type="scientific">Malikia spinosa</name>
    <dbReference type="NCBI Taxonomy" id="86180"/>
    <lineage>
        <taxon>Bacteria</taxon>
        <taxon>Pseudomonadati</taxon>
        <taxon>Pseudomonadota</taxon>
        <taxon>Betaproteobacteria</taxon>
        <taxon>Burkholderiales</taxon>
        <taxon>Comamonadaceae</taxon>
        <taxon>Malikia</taxon>
    </lineage>
</organism>
<dbReference type="EMBL" id="PVLR01000049">
    <property type="protein sequence ID" value="PRD67641.1"/>
    <property type="molecule type" value="Genomic_DNA"/>
</dbReference>
<comment type="caution">
    <text evidence="1">The sequence shown here is derived from an EMBL/GenBank/DDBJ whole genome shotgun (WGS) entry which is preliminary data.</text>
</comment>
<gene>
    <name evidence="1" type="ORF">C6P61_15300</name>
</gene>